<dbReference type="PRINTS" id="PR00176">
    <property type="entry name" value="NANEUSMPORT"/>
</dbReference>
<dbReference type="OrthoDB" id="6581954at2759"/>
<dbReference type="GO" id="GO:0005886">
    <property type="term" value="C:plasma membrane"/>
    <property type="evidence" value="ECO:0007669"/>
    <property type="project" value="TreeGrafter"/>
</dbReference>
<keyword evidence="5 10" id="KW-0472">Membrane</keyword>
<evidence type="ECO:0000256" key="8">
    <source>
        <dbReference type="RuleBase" id="RU003732"/>
    </source>
</evidence>
<evidence type="ECO:0000256" key="1">
    <source>
        <dbReference type="ARBA" id="ARBA00004141"/>
    </source>
</evidence>
<dbReference type="InterPro" id="IPR037272">
    <property type="entry name" value="SNS_sf"/>
</dbReference>
<dbReference type="GO" id="GO:0035725">
    <property type="term" value="P:sodium ion transmembrane transport"/>
    <property type="evidence" value="ECO:0007669"/>
    <property type="project" value="TreeGrafter"/>
</dbReference>
<evidence type="ECO:0000256" key="9">
    <source>
        <dbReference type="SAM" id="MobiDB-lite"/>
    </source>
</evidence>
<keyword evidence="4 10" id="KW-1133">Transmembrane helix</keyword>
<feature type="binding site" evidence="6">
    <location>
        <position position="31"/>
    </location>
    <ligand>
        <name>Na(+)</name>
        <dbReference type="ChEBI" id="CHEBI:29101"/>
        <label>1</label>
    </ligand>
</feature>
<dbReference type="GO" id="GO:0046872">
    <property type="term" value="F:metal ion binding"/>
    <property type="evidence" value="ECO:0007669"/>
    <property type="project" value="UniProtKB-KW"/>
</dbReference>
<organism evidence="11 12">
    <name type="scientific">Macrostomum lignano</name>
    <dbReference type="NCBI Taxonomy" id="282301"/>
    <lineage>
        <taxon>Eukaryota</taxon>
        <taxon>Metazoa</taxon>
        <taxon>Spiralia</taxon>
        <taxon>Lophotrochozoa</taxon>
        <taxon>Platyhelminthes</taxon>
        <taxon>Rhabditophora</taxon>
        <taxon>Macrostomorpha</taxon>
        <taxon>Macrostomida</taxon>
        <taxon>Macrostomidae</taxon>
        <taxon>Macrostomum</taxon>
    </lineage>
</organism>
<evidence type="ECO:0000313" key="11">
    <source>
        <dbReference type="EMBL" id="PAA65499.1"/>
    </source>
</evidence>
<dbReference type="AlphaFoldDB" id="A0A267EXB6"/>
<evidence type="ECO:0000256" key="4">
    <source>
        <dbReference type="ARBA" id="ARBA00022989"/>
    </source>
</evidence>
<keyword evidence="6" id="KW-0479">Metal-binding</keyword>
<dbReference type="PROSITE" id="PS50267">
    <property type="entry name" value="NA_NEUROTRAN_SYMP_3"/>
    <property type="match status" value="1"/>
</dbReference>
<accession>A0A267EXB6</accession>
<dbReference type="GO" id="GO:0015293">
    <property type="term" value="F:symporter activity"/>
    <property type="evidence" value="ECO:0007669"/>
    <property type="project" value="UniProtKB-KW"/>
</dbReference>
<keyword evidence="3 8" id="KW-0812">Transmembrane</keyword>
<feature type="transmembrane region" description="Helical" evidence="10">
    <location>
        <begin position="212"/>
        <end position="234"/>
    </location>
</feature>
<gene>
    <name evidence="11" type="ORF">BOX15_Mlig022899g1</name>
</gene>
<feature type="transmembrane region" description="Helical" evidence="10">
    <location>
        <begin position="254"/>
        <end position="272"/>
    </location>
</feature>
<keyword evidence="6" id="KW-0915">Sodium</keyword>
<comment type="caution">
    <text evidence="11">The sequence shown here is derived from an EMBL/GenBank/DDBJ whole genome shotgun (WGS) entry which is preliminary data.</text>
</comment>
<dbReference type="PANTHER" id="PTHR11616:SF38">
    <property type="entry name" value="SODIUM-DEPENDENT DOPAMINE TRANSPORTER"/>
    <property type="match status" value="1"/>
</dbReference>
<feature type="binding site" evidence="6">
    <location>
        <position position="267"/>
    </location>
    <ligand>
        <name>Na(+)</name>
        <dbReference type="ChEBI" id="CHEBI:29101"/>
        <label>1</label>
    </ligand>
</feature>
<feature type="binding site" evidence="6">
    <location>
        <position position="364"/>
    </location>
    <ligand>
        <name>Na(+)</name>
        <dbReference type="ChEBI" id="CHEBI:29101"/>
        <label>1</label>
    </ligand>
</feature>
<sequence>MKPASELPRQHWDSQVEFVLSAVGFAIDLANVWRFPYLCYKYGGGAFLIPYIVCNIFQAMPLLYLEISLGQTQQAGCIQVWDVSPAGRGIGVAQCLLGIGMFYYNVMVGWCIFFFFNSFTAGELPWMTCGHDFNTPWCRTVDQFRNLSALNQTGDSVLSSVEYFERGLLAVHQSPNIETLGRPRFVLVACIFIAYAIIFFALWRGIKSSGKVVYITATMPVLLLVILLINGVQLPGATKGIDYYIRPDVSKIDLFAWIEASVQVFYSTAAGFGGHLSLSSYNKRSSNCYRDTIITIVCNACFSFLSGFVVFAYLGYMADLTNRSVEAVASDGPGLVFQVYPLAVGTLPIPQLWSCLFFFMLINLGVDSFMTGVETVLTGFGEVLLKFDCMNGKYFRVTFTFLYLLLHFLLALLLSTPGGMYVWNLQNNFVPGLSLIFIAFCDAVAIAWLYGLDEFCSDIKNAIGISPGIFWRITWKIISPAFILCIIVATIYTSFDTTSYLYFYAYSMYHPELFPNRTSDGVYLYFYSDSAKAIGWTLTLVQIAAIFLFAIIAIVQYRSVLKAISPVWQHAAIDSGGSRTRASWRHWLSLGPTNVFPLRQLCPAKLPVTDLTGQQSVDGEGDELQSRRRRQDQQHENGGYIGSEASAARGGRYQADVLDGGAIEIHYK</sequence>
<dbReference type="PROSITE" id="PS00610">
    <property type="entry name" value="NA_NEUROTRAN_SYMP_1"/>
    <property type="match status" value="1"/>
</dbReference>
<feature type="transmembrane region" description="Helical" evidence="10">
    <location>
        <begin position="400"/>
        <end position="423"/>
    </location>
</feature>
<evidence type="ECO:0000256" key="10">
    <source>
        <dbReference type="SAM" id="Phobius"/>
    </source>
</evidence>
<feature type="transmembrane region" description="Helical" evidence="10">
    <location>
        <begin position="45"/>
        <end position="65"/>
    </location>
</feature>
<keyword evidence="12" id="KW-1185">Reference proteome</keyword>
<feature type="binding site" evidence="6">
    <location>
        <position position="26"/>
    </location>
    <ligand>
        <name>Na(+)</name>
        <dbReference type="ChEBI" id="CHEBI:29101"/>
        <label>1</label>
    </ligand>
</feature>
<evidence type="ECO:0000313" key="12">
    <source>
        <dbReference type="Proteomes" id="UP000215902"/>
    </source>
</evidence>
<feature type="binding site" evidence="6">
    <location>
        <position position="367"/>
    </location>
    <ligand>
        <name>Na(+)</name>
        <dbReference type="ChEBI" id="CHEBI:29101"/>
        <label>1</label>
    </ligand>
</feature>
<feature type="transmembrane region" description="Helical" evidence="10">
    <location>
        <begin position="429"/>
        <end position="452"/>
    </location>
</feature>
<name>A0A267EXB6_9PLAT</name>
<feature type="transmembrane region" description="Helical" evidence="10">
    <location>
        <begin position="533"/>
        <end position="555"/>
    </location>
</feature>
<feature type="transmembrane region" description="Helical" evidence="10">
    <location>
        <begin position="185"/>
        <end position="203"/>
    </location>
</feature>
<protein>
    <recommendedName>
        <fullName evidence="8">Transporter</fullName>
    </recommendedName>
</protein>
<dbReference type="InterPro" id="IPR000175">
    <property type="entry name" value="Na/ntran_symport"/>
</dbReference>
<feature type="binding site" evidence="6">
    <location>
        <position position="299"/>
    </location>
    <ligand>
        <name>Na(+)</name>
        <dbReference type="ChEBI" id="CHEBI:29101"/>
        <label>1</label>
    </ligand>
</feature>
<dbReference type="GO" id="GO:0006865">
    <property type="term" value="P:amino acid transport"/>
    <property type="evidence" value="ECO:0007669"/>
    <property type="project" value="TreeGrafter"/>
</dbReference>
<reference evidence="11 12" key="1">
    <citation type="submission" date="2017-06" db="EMBL/GenBank/DDBJ databases">
        <title>A platform for efficient transgenesis in Macrostomum lignano, a flatworm model organism for stem cell research.</title>
        <authorList>
            <person name="Berezikov E."/>
        </authorList>
    </citation>
    <scope>NUCLEOTIDE SEQUENCE [LARGE SCALE GENOMIC DNA]</scope>
    <source>
        <strain evidence="11">DV1</strain>
        <tissue evidence="11">Whole organism</tissue>
    </source>
</reference>
<keyword evidence="2 8" id="KW-0813">Transport</keyword>
<keyword evidence="7" id="KW-1015">Disulfide bond</keyword>
<feature type="transmembrane region" description="Helical" evidence="10">
    <location>
        <begin position="293"/>
        <end position="318"/>
    </location>
</feature>
<feature type="transmembrane region" description="Helical" evidence="10">
    <location>
        <begin position="338"/>
        <end position="362"/>
    </location>
</feature>
<proteinExistence type="inferred from homology"/>
<comment type="subcellular location">
    <subcellularLocation>
        <location evidence="1">Membrane</location>
        <topology evidence="1">Multi-pass membrane protein</topology>
    </subcellularLocation>
</comment>
<dbReference type="SUPFAM" id="SSF161070">
    <property type="entry name" value="SNF-like"/>
    <property type="match status" value="1"/>
</dbReference>
<evidence type="ECO:0000256" key="3">
    <source>
        <dbReference type="ARBA" id="ARBA00022692"/>
    </source>
</evidence>
<dbReference type="Pfam" id="PF00209">
    <property type="entry name" value="SNF"/>
    <property type="match status" value="1"/>
</dbReference>
<evidence type="ECO:0000256" key="7">
    <source>
        <dbReference type="PIRSR" id="PIRSR600175-2"/>
    </source>
</evidence>
<evidence type="ECO:0000256" key="5">
    <source>
        <dbReference type="ARBA" id="ARBA00023136"/>
    </source>
</evidence>
<feature type="binding site" evidence="6">
    <location>
        <position position="368"/>
    </location>
    <ligand>
        <name>Na(+)</name>
        <dbReference type="ChEBI" id="CHEBI:29101"/>
        <label>1</label>
    </ligand>
</feature>
<comment type="similarity">
    <text evidence="8">Belongs to the sodium:neurotransmitter symporter (SNF) (TC 2.A.22) family.</text>
</comment>
<keyword evidence="8" id="KW-0769">Symport</keyword>
<dbReference type="PANTHER" id="PTHR11616">
    <property type="entry name" value="SODIUM/CHLORIDE DEPENDENT TRANSPORTER"/>
    <property type="match status" value="1"/>
</dbReference>
<dbReference type="STRING" id="282301.A0A267EXB6"/>
<evidence type="ECO:0000256" key="2">
    <source>
        <dbReference type="ARBA" id="ARBA00022448"/>
    </source>
</evidence>
<feature type="region of interest" description="Disordered" evidence="9">
    <location>
        <begin position="612"/>
        <end position="644"/>
    </location>
</feature>
<feature type="binding site" evidence="6">
    <location>
        <position position="24"/>
    </location>
    <ligand>
        <name>Na(+)</name>
        <dbReference type="ChEBI" id="CHEBI:29101"/>
        <label>1</label>
    </ligand>
</feature>
<dbReference type="EMBL" id="NIVC01001645">
    <property type="protein sequence ID" value="PAA65499.1"/>
    <property type="molecule type" value="Genomic_DNA"/>
</dbReference>
<evidence type="ECO:0000256" key="6">
    <source>
        <dbReference type="PIRSR" id="PIRSR600175-1"/>
    </source>
</evidence>
<feature type="disulfide bond" evidence="7">
    <location>
        <begin position="129"/>
        <end position="138"/>
    </location>
</feature>
<feature type="transmembrane region" description="Helical" evidence="10">
    <location>
        <begin position="473"/>
        <end position="495"/>
    </location>
</feature>
<feature type="transmembrane region" description="Helical" evidence="10">
    <location>
        <begin position="95"/>
        <end position="116"/>
    </location>
</feature>
<dbReference type="Proteomes" id="UP000215902">
    <property type="component" value="Unassembled WGS sequence"/>
</dbReference>